<feature type="domain" description="Antitoxin FitA-like ribbon-helix-helix" evidence="2">
    <location>
        <begin position="3"/>
        <end position="38"/>
    </location>
</feature>
<dbReference type="SUPFAM" id="SSF47598">
    <property type="entry name" value="Ribbon-helix-helix"/>
    <property type="match status" value="1"/>
</dbReference>
<organism evidence="3 4">
    <name type="scientific">Streptomyces sannanensis</name>
    <dbReference type="NCBI Taxonomy" id="285536"/>
    <lineage>
        <taxon>Bacteria</taxon>
        <taxon>Bacillati</taxon>
        <taxon>Actinomycetota</taxon>
        <taxon>Actinomycetes</taxon>
        <taxon>Kitasatosporales</taxon>
        <taxon>Streptomycetaceae</taxon>
        <taxon>Streptomyces</taxon>
    </lineage>
</organism>
<keyword evidence="4" id="KW-1185">Reference proteome</keyword>
<proteinExistence type="predicted"/>
<dbReference type="EMBL" id="BAAAYL010000001">
    <property type="protein sequence ID" value="GAA3375358.1"/>
    <property type="molecule type" value="Genomic_DNA"/>
</dbReference>
<accession>A0ABP6SFJ9</accession>
<dbReference type="InterPro" id="IPR053853">
    <property type="entry name" value="FitA-like_RHH"/>
</dbReference>
<evidence type="ECO:0000259" key="2">
    <source>
        <dbReference type="Pfam" id="PF22513"/>
    </source>
</evidence>
<reference evidence="4" key="1">
    <citation type="journal article" date="2019" name="Int. J. Syst. Evol. Microbiol.">
        <title>The Global Catalogue of Microorganisms (GCM) 10K type strain sequencing project: providing services to taxonomists for standard genome sequencing and annotation.</title>
        <authorList>
            <consortium name="The Broad Institute Genomics Platform"/>
            <consortium name="The Broad Institute Genome Sequencing Center for Infectious Disease"/>
            <person name="Wu L."/>
            <person name="Ma J."/>
        </authorList>
    </citation>
    <scope>NUCLEOTIDE SEQUENCE [LARGE SCALE GENOMIC DNA]</scope>
    <source>
        <strain evidence="4">JCM 9651</strain>
    </source>
</reference>
<protein>
    <recommendedName>
        <fullName evidence="2">Antitoxin FitA-like ribbon-helix-helix domain-containing protein</fullName>
    </recommendedName>
</protein>
<comment type="caution">
    <text evidence="3">The sequence shown here is derived from an EMBL/GenBank/DDBJ whole genome shotgun (WGS) entry which is preliminary data.</text>
</comment>
<sequence>MTALTIRDVPDDILTAVKVHAAQAGKSLQAYTLELLARDAAHPLAIGHPGETRGQRAVRRARGTATNPETRGMSTDEIMELLRGD</sequence>
<dbReference type="InterPro" id="IPR010985">
    <property type="entry name" value="Ribbon_hlx_hlx"/>
</dbReference>
<gene>
    <name evidence="3" type="ORF">GCM10020367_42860</name>
</gene>
<evidence type="ECO:0000256" key="1">
    <source>
        <dbReference type="SAM" id="MobiDB-lite"/>
    </source>
</evidence>
<evidence type="ECO:0000313" key="4">
    <source>
        <dbReference type="Proteomes" id="UP001499990"/>
    </source>
</evidence>
<name>A0ABP6SFJ9_9ACTN</name>
<dbReference type="RefSeq" id="WP_345040087.1">
    <property type="nucleotide sequence ID" value="NZ_BAAAYL010000001.1"/>
</dbReference>
<feature type="region of interest" description="Disordered" evidence="1">
    <location>
        <begin position="46"/>
        <end position="71"/>
    </location>
</feature>
<evidence type="ECO:0000313" key="3">
    <source>
        <dbReference type="EMBL" id="GAA3375358.1"/>
    </source>
</evidence>
<dbReference type="Proteomes" id="UP001499990">
    <property type="component" value="Unassembled WGS sequence"/>
</dbReference>
<dbReference type="Pfam" id="PF22513">
    <property type="entry name" value="FitA-like_RHH"/>
    <property type="match status" value="1"/>
</dbReference>